<evidence type="ECO:0000256" key="7">
    <source>
        <dbReference type="SAM" id="Phobius"/>
    </source>
</evidence>
<accession>A0A813QW54</accession>
<keyword evidence="3" id="KW-0813">Transport</keyword>
<dbReference type="GO" id="GO:0070224">
    <property type="term" value="F:sulfide:quinone oxidoreductase activity"/>
    <property type="evidence" value="ECO:0007669"/>
    <property type="project" value="TreeGrafter"/>
</dbReference>
<evidence type="ECO:0000256" key="3">
    <source>
        <dbReference type="ARBA" id="ARBA00022448"/>
    </source>
</evidence>
<evidence type="ECO:0000256" key="4">
    <source>
        <dbReference type="ARBA" id="ARBA00022692"/>
    </source>
</evidence>
<evidence type="ECO:0000256" key="2">
    <source>
        <dbReference type="ARBA" id="ARBA00010694"/>
    </source>
</evidence>
<dbReference type="GO" id="GO:0070221">
    <property type="term" value="P:sulfide oxidation, using sulfide:quinone oxidoreductase"/>
    <property type="evidence" value="ECO:0007669"/>
    <property type="project" value="TreeGrafter"/>
</dbReference>
<evidence type="ECO:0000256" key="1">
    <source>
        <dbReference type="ARBA" id="ARBA00004141"/>
    </source>
</evidence>
<reference evidence="8" key="1">
    <citation type="submission" date="2021-02" db="EMBL/GenBank/DDBJ databases">
        <authorList>
            <person name="Nowell W R."/>
        </authorList>
    </citation>
    <scope>NUCLEOTIDE SEQUENCE</scope>
</reference>
<comment type="similarity">
    <text evidence="2">Belongs to the nucleotide-sugar transporter family. SLC35B subfamily.</text>
</comment>
<dbReference type="InterPro" id="IPR013657">
    <property type="entry name" value="SCL35B1-4/HUT1"/>
</dbReference>
<name>A0A813QW54_9BILA</name>
<dbReference type="GO" id="GO:0055085">
    <property type="term" value="P:transmembrane transport"/>
    <property type="evidence" value="ECO:0007669"/>
    <property type="project" value="InterPro"/>
</dbReference>
<keyword evidence="6 7" id="KW-0472">Membrane</keyword>
<dbReference type="EMBL" id="CAJNOE010000032">
    <property type="protein sequence ID" value="CAF0772900.1"/>
    <property type="molecule type" value="Genomic_DNA"/>
</dbReference>
<dbReference type="Proteomes" id="UP000663860">
    <property type="component" value="Unassembled WGS sequence"/>
</dbReference>
<proteinExistence type="inferred from homology"/>
<feature type="transmembrane region" description="Helical" evidence="7">
    <location>
        <begin position="74"/>
        <end position="95"/>
    </location>
</feature>
<evidence type="ECO:0000313" key="8">
    <source>
        <dbReference type="EMBL" id="CAF0772900.1"/>
    </source>
</evidence>
<dbReference type="InterPro" id="IPR015904">
    <property type="entry name" value="Sulphide_quinone_reductase"/>
</dbReference>
<sequence length="281" mass="31313">MLSSNYALEFVSYPMQVLGKSAKPVPVMLLGVLIARKRYPLKKYLYVLLIVFGVVLFMYKEPKQTTKATEDGEIYGIGEFLLVVSLVFDGLTGGIQDSIRDKHKVQAYHMITMKTFKYDLLHIGAPMAPYEFLAKSPLADANGFVDVVKETLQHKKFPNIFAIGDCTNLPTSKTAAAIAGSNSILVRNLINLMDGKSDSVPKYDGYTSCPLVTGFGKCILAEFDFNGQPLETLPIDQGKELRLSYILKKDVMPSMYWNMLIKGTWNGPGTLRKMFHLGMSK</sequence>
<dbReference type="AlphaFoldDB" id="A0A813QW54"/>
<dbReference type="GO" id="GO:0016020">
    <property type="term" value="C:membrane"/>
    <property type="evidence" value="ECO:0007669"/>
    <property type="project" value="UniProtKB-SubCell"/>
</dbReference>
<dbReference type="SUPFAM" id="SSF51905">
    <property type="entry name" value="FAD/NAD(P)-binding domain"/>
    <property type="match status" value="1"/>
</dbReference>
<keyword evidence="4 7" id="KW-0812">Transmembrane</keyword>
<comment type="caution">
    <text evidence="8">The sequence shown here is derived from an EMBL/GenBank/DDBJ whole genome shotgun (WGS) entry which is preliminary data.</text>
</comment>
<dbReference type="Pfam" id="PF08449">
    <property type="entry name" value="UAA"/>
    <property type="match status" value="1"/>
</dbReference>
<dbReference type="PANTHER" id="PTHR10632">
    <property type="entry name" value="SULFIDE:QUINONE OXIDOREDUCTASE"/>
    <property type="match status" value="1"/>
</dbReference>
<gene>
    <name evidence="8" type="ORF">IZO911_LOCUS5384</name>
</gene>
<dbReference type="Gene3D" id="3.50.50.60">
    <property type="entry name" value="FAD/NAD(P)-binding domain"/>
    <property type="match status" value="2"/>
</dbReference>
<dbReference type="PANTHER" id="PTHR10632:SF2">
    <property type="entry name" value="SULFIDE:QUINONE OXIDOREDUCTASE, MITOCHONDRIAL"/>
    <property type="match status" value="1"/>
</dbReference>
<evidence type="ECO:0000313" key="9">
    <source>
        <dbReference type="Proteomes" id="UP000663860"/>
    </source>
</evidence>
<protein>
    <submittedName>
        <fullName evidence="8">Uncharacterized protein</fullName>
    </submittedName>
</protein>
<dbReference type="InterPro" id="IPR036188">
    <property type="entry name" value="FAD/NAD-bd_sf"/>
</dbReference>
<dbReference type="GO" id="GO:0005739">
    <property type="term" value="C:mitochondrion"/>
    <property type="evidence" value="ECO:0007669"/>
    <property type="project" value="TreeGrafter"/>
</dbReference>
<organism evidence="8 9">
    <name type="scientific">Adineta steineri</name>
    <dbReference type="NCBI Taxonomy" id="433720"/>
    <lineage>
        <taxon>Eukaryota</taxon>
        <taxon>Metazoa</taxon>
        <taxon>Spiralia</taxon>
        <taxon>Gnathifera</taxon>
        <taxon>Rotifera</taxon>
        <taxon>Eurotatoria</taxon>
        <taxon>Bdelloidea</taxon>
        <taxon>Adinetida</taxon>
        <taxon>Adinetidae</taxon>
        <taxon>Adineta</taxon>
    </lineage>
</organism>
<evidence type="ECO:0000256" key="5">
    <source>
        <dbReference type="ARBA" id="ARBA00022989"/>
    </source>
</evidence>
<keyword evidence="5 7" id="KW-1133">Transmembrane helix</keyword>
<feature type="transmembrane region" description="Helical" evidence="7">
    <location>
        <begin position="44"/>
        <end position="59"/>
    </location>
</feature>
<evidence type="ECO:0000256" key="6">
    <source>
        <dbReference type="ARBA" id="ARBA00023136"/>
    </source>
</evidence>
<comment type="subcellular location">
    <subcellularLocation>
        <location evidence="1">Membrane</location>
        <topology evidence="1">Multi-pass membrane protein</topology>
    </subcellularLocation>
</comment>
<dbReference type="GO" id="GO:0071949">
    <property type="term" value="F:FAD binding"/>
    <property type="evidence" value="ECO:0007669"/>
    <property type="project" value="TreeGrafter"/>
</dbReference>